<evidence type="ECO:0000313" key="2">
    <source>
        <dbReference type="Proteomes" id="UP000070352"/>
    </source>
</evidence>
<proteinExistence type="predicted"/>
<accession>A0A135L1M9</accession>
<dbReference type="AlphaFoldDB" id="A0A135L1M9"/>
<dbReference type="RefSeq" id="WP_068722550.1">
    <property type="nucleotide sequence ID" value="NZ_LSKU01000001.1"/>
</dbReference>
<reference evidence="1 2" key="1">
    <citation type="submission" date="2016-02" db="EMBL/GenBank/DDBJ databases">
        <title>Draft Genome for Tepidibacillus decaturensis nov. sp. Strain Z9, an Anaerobic, Moderately Thermophilic and Heterotrophic Bacterium from Deep Subsurface of the Illinois Basin, USA.</title>
        <authorList>
            <person name="Dong Y."/>
            <person name="Chang J.Y."/>
            <person name="Sanford R."/>
            <person name="Fouke B.W."/>
        </authorList>
    </citation>
    <scope>NUCLEOTIDE SEQUENCE [LARGE SCALE GENOMIC DNA]</scope>
    <source>
        <strain evidence="1 2">Z9</strain>
    </source>
</reference>
<sequence>MEHPIIAYPSENRIEWSYRREDSVMLLLELIEKNLLLLQGKPFVFLVDIRLIRYILPDDKKIIFQLIHQIKSHGLVGLAYLVDFRNYIRMQTLISLNQLPFKEVVFKREDEARKYLNDLITDSLKKCIL</sequence>
<gene>
    <name evidence="1" type="ORF">U473_01065</name>
</gene>
<comment type="caution">
    <text evidence="1">The sequence shown here is derived from an EMBL/GenBank/DDBJ whole genome shotgun (WGS) entry which is preliminary data.</text>
</comment>
<name>A0A135L1M9_9BACI</name>
<dbReference type="Proteomes" id="UP000070352">
    <property type="component" value="Unassembled WGS sequence"/>
</dbReference>
<evidence type="ECO:0000313" key="1">
    <source>
        <dbReference type="EMBL" id="KXG42779.1"/>
    </source>
</evidence>
<dbReference type="EMBL" id="LSKU01000001">
    <property type="protein sequence ID" value="KXG42779.1"/>
    <property type="molecule type" value="Genomic_DNA"/>
</dbReference>
<evidence type="ECO:0008006" key="3">
    <source>
        <dbReference type="Google" id="ProtNLM"/>
    </source>
</evidence>
<protein>
    <recommendedName>
        <fullName evidence="3">STAS/SEC14 domain-containing protein</fullName>
    </recommendedName>
</protein>
<organism evidence="1 2">
    <name type="scientific">Tepidibacillus decaturensis</name>
    <dbReference type="NCBI Taxonomy" id="1413211"/>
    <lineage>
        <taxon>Bacteria</taxon>
        <taxon>Bacillati</taxon>
        <taxon>Bacillota</taxon>
        <taxon>Bacilli</taxon>
        <taxon>Bacillales</taxon>
        <taxon>Bacillaceae</taxon>
        <taxon>Tepidibacillus</taxon>
    </lineage>
</organism>
<keyword evidence="2" id="KW-1185">Reference proteome</keyword>